<evidence type="ECO:0000313" key="1">
    <source>
        <dbReference type="EMBL" id="QMU30081.1"/>
    </source>
</evidence>
<dbReference type="EMBL" id="CP055153">
    <property type="protein sequence ID" value="QMU30081.1"/>
    <property type="molecule type" value="Genomic_DNA"/>
</dbReference>
<name>A0A7L7LB77_9BACT</name>
<dbReference type="InterPro" id="IPR025345">
    <property type="entry name" value="DUF4249"/>
</dbReference>
<dbReference type="AlphaFoldDB" id="A0A7L7LB77"/>
<dbReference type="Pfam" id="PF14054">
    <property type="entry name" value="DUF4249"/>
    <property type="match status" value="1"/>
</dbReference>
<gene>
    <name evidence="1" type="ORF">HUW48_19530</name>
</gene>
<accession>A0A7L7LB77</accession>
<dbReference type="PROSITE" id="PS51257">
    <property type="entry name" value="PROKAR_LIPOPROTEIN"/>
    <property type="match status" value="1"/>
</dbReference>
<sequence length="394" mass="44860">MSLLLRYLQAFYFFALLLFLSSCVDPFDPKVKDIPESFMVVDGFINTQGVTTIKLSRTINLTADTIPPAERGARVYLEEEAGTQFILREQEAGTYTSDNLNLDPLKKYRLHFSAGGKEYTSDFVSVKTTPLINEVTWQAKDEGMQIYVNSQDAANDTKYYRWKYEETWEFNSAYFAALEYRDNGVKARNSNENIYVCWRSENSSAIKIGTTARLNEDVISNYPLVLVPQGSVKLGRRYSILVKQYALSQEEYAYYEALRKNTENIGSLFDPLPTQLTGNIHCVTNASEPVIGFIGAHSETQKRIFVDKEELPKTWGRFATGYEDCPPLDSIIIDYQQYHNIEDVEAYFAPGIYIPITPIYPKAGIPRLIGFTSSSISCVDCRLRGTNVKPDFWK</sequence>
<proteinExistence type="predicted"/>
<keyword evidence="2" id="KW-1185">Reference proteome</keyword>
<dbReference type="KEGG" id="add:HUW48_19530"/>
<reference evidence="1 2" key="1">
    <citation type="submission" date="2020-08" db="EMBL/GenBank/DDBJ databases">
        <title>Adhaeribacter dokdonensis sp. nov., isolated from the rhizosphere of Elymus tsukushiensis, a plant native to the Dokdo Islands, Republic of Korea.</title>
        <authorList>
            <person name="Ghim S.Y."/>
        </authorList>
    </citation>
    <scope>NUCLEOTIDE SEQUENCE [LARGE SCALE GENOMIC DNA]</scope>
    <source>
        <strain evidence="1 2">KUDC8001</strain>
    </source>
</reference>
<organism evidence="1 2">
    <name type="scientific">Adhaeribacter radiodurans</name>
    <dbReference type="NCBI Taxonomy" id="2745197"/>
    <lineage>
        <taxon>Bacteria</taxon>
        <taxon>Pseudomonadati</taxon>
        <taxon>Bacteroidota</taxon>
        <taxon>Cytophagia</taxon>
        <taxon>Cytophagales</taxon>
        <taxon>Hymenobacteraceae</taxon>
        <taxon>Adhaeribacter</taxon>
    </lineage>
</organism>
<evidence type="ECO:0000313" key="2">
    <source>
        <dbReference type="Proteomes" id="UP000514509"/>
    </source>
</evidence>
<dbReference type="RefSeq" id="WP_182412539.1">
    <property type="nucleotide sequence ID" value="NZ_CP055153.1"/>
</dbReference>
<protein>
    <submittedName>
        <fullName evidence="1">DUF4249 domain-containing protein</fullName>
    </submittedName>
</protein>
<dbReference type="Proteomes" id="UP000514509">
    <property type="component" value="Chromosome"/>
</dbReference>